<accession>A0ABW4JC11</accession>
<dbReference type="Pfam" id="PF00578">
    <property type="entry name" value="AhpC-TSA"/>
    <property type="match status" value="1"/>
</dbReference>
<dbReference type="PROSITE" id="PS51352">
    <property type="entry name" value="THIOREDOXIN_2"/>
    <property type="match status" value="1"/>
</dbReference>
<sequence length="147" mass="16393">MPMRLGTSMPSLEGATQWFNGEPKLAEGKVTFVHFWAVSCHICHETMPEVVRLRDEYGAHGLQTVAIHMPRMEEDTNVARVEQDIEKYGITQPCAVDNQHAIAGRFENEFAPAFFIFGTDGALKFRAAGDKGFQKVEPKLREALGLA</sequence>
<dbReference type="Proteomes" id="UP001597079">
    <property type="component" value="Unassembled WGS sequence"/>
</dbReference>
<dbReference type="Gene3D" id="3.40.30.10">
    <property type="entry name" value="Glutaredoxin"/>
    <property type="match status" value="1"/>
</dbReference>
<dbReference type="InterPro" id="IPR036249">
    <property type="entry name" value="Thioredoxin-like_sf"/>
</dbReference>
<evidence type="ECO:0000313" key="4">
    <source>
        <dbReference type="Proteomes" id="UP001597079"/>
    </source>
</evidence>
<evidence type="ECO:0000313" key="3">
    <source>
        <dbReference type="EMBL" id="MFD1673423.1"/>
    </source>
</evidence>
<comment type="caution">
    <text evidence="3">The sequence shown here is derived from an EMBL/GenBank/DDBJ whole genome shotgun (WGS) entry which is preliminary data.</text>
</comment>
<dbReference type="InterPro" id="IPR013766">
    <property type="entry name" value="Thioredoxin_domain"/>
</dbReference>
<gene>
    <name evidence="3" type="ORF">ACFSB2_01630</name>
</gene>
<dbReference type="RefSeq" id="WP_377940811.1">
    <property type="nucleotide sequence ID" value="NZ_JBHUCX010000004.1"/>
</dbReference>
<feature type="domain" description="Thioredoxin" evidence="2">
    <location>
        <begin position="3"/>
        <end position="145"/>
    </location>
</feature>
<dbReference type="PANTHER" id="PTHR42852">
    <property type="entry name" value="THIOL:DISULFIDE INTERCHANGE PROTEIN DSBE"/>
    <property type="match status" value="1"/>
</dbReference>
<evidence type="ECO:0000256" key="1">
    <source>
        <dbReference type="ARBA" id="ARBA00023157"/>
    </source>
</evidence>
<organism evidence="3 4">
    <name type="scientific">Alicyclobacillus fodiniaquatilis</name>
    <dbReference type="NCBI Taxonomy" id="1661150"/>
    <lineage>
        <taxon>Bacteria</taxon>
        <taxon>Bacillati</taxon>
        <taxon>Bacillota</taxon>
        <taxon>Bacilli</taxon>
        <taxon>Bacillales</taxon>
        <taxon>Alicyclobacillaceae</taxon>
        <taxon>Alicyclobacillus</taxon>
    </lineage>
</organism>
<name>A0ABW4JC11_9BACL</name>
<dbReference type="PANTHER" id="PTHR42852:SF12">
    <property type="entry name" value="THIOL-DISULFIDE OXIDOREDUCTASE YKUV"/>
    <property type="match status" value="1"/>
</dbReference>
<proteinExistence type="predicted"/>
<protein>
    <submittedName>
        <fullName evidence="3">Redoxin domain-containing protein</fullName>
    </submittedName>
</protein>
<keyword evidence="1" id="KW-1015">Disulfide bond</keyword>
<evidence type="ECO:0000259" key="2">
    <source>
        <dbReference type="PROSITE" id="PS51352"/>
    </source>
</evidence>
<dbReference type="InterPro" id="IPR050553">
    <property type="entry name" value="Thioredoxin_ResA/DsbE_sf"/>
</dbReference>
<reference evidence="4" key="1">
    <citation type="journal article" date="2019" name="Int. J. Syst. Evol. Microbiol.">
        <title>The Global Catalogue of Microorganisms (GCM) 10K type strain sequencing project: providing services to taxonomists for standard genome sequencing and annotation.</title>
        <authorList>
            <consortium name="The Broad Institute Genomics Platform"/>
            <consortium name="The Broad Institute Genome Sequencing Center for Infectious Disease"/>
            <person name="Wu L."/>
            <person name="Ma J."/>
        </authorList>
    </citation>
    <scope>NUCLEOTIDE SEQUENCE [LARGE SCALE GENOMIC DNA]</scope>
    <source>
        <strain evidence="4">CGMCC 1.12286</strain>
    </source>
</reference>
<dbReference type="InterPro" id="IPR000866">
    <property type="entry name" value="AhpC/TSA"/>
</dbReference>
<dbReference type="SUPFAM" id="SSF52833">
    <property type="entry name" value="Thioredoxin-like"/>
    <property type="match status" value="1"/>
</dbReference>
<dbReference type="EMBL" id="JBHUCX010000004">
    <property type="protein sequence ID" value="MFD1673423.1"/>
    <property type="molecule type" value="Genomic_DNA"/>
</dbReference>
<keyword evidence="4" id="KW-1185">Reference proteome</keyword>